<sequence>MPDPAGMMAQAVASLTAAGLRQALGLPPDAQPEASGRSWIERMLAPYQQTLGALAGVMPRVLERVGQVVDSASGPQLLFRARSDADAKRNSRPWSHAEQQFHRFIEMVGKTDAPLMTTELLTRLQRIADARQFAAAKDALQTLTADERRTDLPRLLDELKHEVRADRMQGFVKVHEALQWLLQSKAKPLSAAYAMLEQLSDKLGERCLRELRRRGDLNELLSTAAADNAWLQPLSECFATFGHPLSKAVSVVRCGPPNRYELLVMDHGLDRWFEIRQGDGAAARPWSGGGEVYGAEAGRDYLAGAQRYRLPLRDQDAAQGFATWSVDHRLVQESRECFSVDSGAEMRPLDMGGGRTPVALFFVHHRDTDAGEYYELGLGCFVAPRKDPLSMGVATLGSILVSTREGKEVGETIWGYRKEYVEHWTVLYRPTHVECCVKLDHATLTLRLPRGGASSSASALPMLLYTRKPADSSGQWHRSALMRFARGESVRSAGSGVELSLEVQDDYAHLAFAHPLLGELYRLGLIDQLGRRRSQALHAAWAENVSTQLGAPTPVPSPPPEFD</sequence>
<keyword evidence="2" id="KW-1185">Reference proteome</keyword>
<comment type="caution">
    <text evidence="1">The sequence shown here is derived from an EMBL/GenBank/DDBJ whole genome shotgun (WGS) entry which is preliminary data.</text>
</comment>
<accession>A0ABX2EPJ5</accession>
<reference evidence="1 2" key="1">
    <citation type="submission" date="2020-05" db="EMBL/GenBank/DDBJ databases">
        <title>Aquincola sp. isolate from soil.</title>
        <authorList>
            <person name="Han J."/>
            <person name="Kim D.-U."/>
        </authorList>
    </citation>
    <scope>NUCLEOTIDE SEQUENCE [LARGE SCALE GENOMIC DNA]</scope>
    <source>
        <strain evidence="1 2">S2</strain>
    </source>
</reference>
<proteinExistence type="predicted"/>
<dbReference type="EMBL" id="JABRWJ010000009">
    <property type="protein sequence ID" value="NRF70609.1"/>
    <property type="molecule type" value="Genomic_DNA"/>
</dbReference>
<organism evidence="1 2">
    <name type="scientific">Pseudaquabacterium terrae</name>
    <dbReference type="NCBI Taxonomy" id="2732868"/>
    <lineage>
        <taxon>Bacteria</taxon>
        <taxon>Pseudomonadati</taxon>
        <taxon>Pseudomonadota</taxon>
        <taxon>Betaproteobacteria</taxon>
        <taxon>Burkholderiales</taxon>
        <taxon>Sphaerotilaceae</taxon>
        <taxon>Pseudaquabacterium</taxon>
    </lineage>
</organism>
<evidence type="ECO:0000313" key="1">
    <source>
        <dbReference type="EMBL" id="NRF70609.1"/>
    </source>
</evidence>
<gene>
    <name evidence="1" type="ORF">HLB44_26755</name>
</gene>
<protein>
    <submittedName>
        <fullName evidence="1">Uncharacterized protein</fullName>
    </submittedName>
</protein>
<dbReference type="Proteomes" id="UP000737171">
    <property type="component" value="Unassembled WGS sequence"/>
</dbReference>
<dbReference type="RefSeq" id="WP_173130102.1">
    <property type="nucleotide sequence ID" value="NZ_JABRWJ010000009.1"/>
</dbReference>
<name>A0ABX2EPJ5_9BURK</name>
<evidence type="ECO:0000313" key="2">
    <source>
        <dbReference type="Proteomes" id="UP000737171"/>
    </source>
</evidence>